<dbReference type="Proteomes" id="UP000622580">
    <property type="component" value="Unassembled WGS sequence"/>
</dbReference>
<proteinExistence type="predicted"/>
<dbReference type="RefSeq" id="WP_215340643.1">
    <property type="nucleotide sequence ID" value="NZ_JAGSGD010000001.1"/>
</dbReference>
<comment type="caution">
    <text evidence="2">The sequence shown here is derived from an EMBL/GenBank/DDBJ whole genome shotgun (WGS) entry which is preliminary data.</text>
</comment>
<feature type="transmembrane region" description="Helical" evidence="1">
    <location>
        <begin position="12"/>
        <end position="37"/>
    </location>
</feature>
<evidence type="ECO:0000313" key="3">
    <source>
        <dbReference type="Proteomes" id="UP000622580"/>
    </source>
</evidence>
<feature type="transmembrane region" description="Helical" evidence="1">
    <location>
        <begin position="145"/>
        <end position="164"/>
    </location>
</feature>
<sequence>MAGKNGSKGSPLGAAILMLIAALTFLGPFAVSGWLIFNELRGRKFKGAASAAAVLSPAEIGALQEFDARVAALDAEMLDLQAQGVRAGYGRRNDGWFDGRRVEARELNLQLGHLAESRAQVSADAEGLRSALAVRMESWLAARSGLVGARSGLIAFIVVFFWVSTSSGGVRGASDLLFGHPGGGADRMVASLLATLAAALVAWVAGSRTRASLAA</sequence>
<evidence type="ECO:0000313" key="2">
    <source>
        <dbReference type="EMBL" id="MBR7619987.1"/>
    </source>
</evidence>
<dbReference type="AlphaFoldDB" id="A0A941D1R3"/>
<evidence type="ECO:0008006" key="4">
    <source>
        <dbReference type="Google" id="ProtNLM"/>
    </source>
</evidence>
<protein>
    <recommendedName>
        <fullName evidence="4">DUF2937 domain-containing protein</fullName>
    </recommendedName>
</protein>
<dbReference type="EMBL" id="JAGSGD010000001">
    <property type="protein sequence ID" value="MBR7619987.1"/>
    <property type="molecule type" value="Genomic_DNA"/>
</dbReference>
<keyword evidence="1" id="KW-0812">Transmembrane</keyword>
<keyword evidence="1" id="KW-0472">Membrane</keyword>
<feature type="transmembrane region" description="Helical" evidence="1">
    <location>
        <begin position="184"/>
        <end position="205"/>
    </location>
</feature>
<organism evidence="2 3">
    <name type="scientific">Phenylobacterium glaciei</name>
    <dbReference type="NCBI Taxonomy" id="2803784"/>
    <lineage>
        <taxon>Bacteria</taxon>
        <taxon>Pseudomonadati</taxon>
        <taxon>Pseudomonadota</taxon>
        <taxon>Alphaproteobacteria</taxon>
        <taxon>Caulobacterales</taxon>
        <taxon>Caulobacteraceae</taxon>
        <taxon>Phenylobacterium</taxon>
    </lineage>
</organism>
<name>A0A941D1R3_9CAUL</name>
<keyword evidence="1" id="KW-1133">Transmembrane helix</keyword>
<keyword evidence="3" id="KW-1185">Reference proteome</keyword>
<accession>A0A941D1R3</accession>
<gene>
    <name evidence="2" type="ORF">JKL49_11365</name>
</gene>
<evidence type="ECO:0000256" key="1">
    <source>
        <dbReference type="SAM" id="Phobius"/>
    </source>
</evidence>
<reference evidence="2" key="1">
    <citation type="submission" date="2021-04" db="EMBL/GenBank/DDBJ databases">
        <title>Draft genome assembly of strain Phenylobacterium sp. 20VBR1 using MiniION and Illumina platforms.</title>
        <authorList>
            <person name="Thomas F.A."/>
            <person name="Krishnan K.P."/>
            <person name="Sinha R.K."/>
        </authorList>
    </citation>
    <scope>NUCLEOTIDE SEQUENCE</scope>
    <source>
        <strain evidence="2">20VBR1</strain>
    </source>
</reference>